<dbReference type="Gene3D" id="3.40.50.300">
    <property type="entry name" value="P-loop containing nucleotide triphosphate hydrolases"/>
    <property type="match status" value="1"/>
</dbReference>
<dbReference type="EMBL" id="FOSQ01000005">
    <property type="protein sequence ID" value="SFK68261.1"/>
    <property type="molecule type" value="Genomic_DNA"/>
</dbReference>
<protein>
    <submittedName>
        <fullName evidence="1">Sulfotransferase family protein</fullName>
    </submittedName>
</protein>
<dbReference type="OrthoDB" id="7251852at2"/>
<keyword evidence="1" id="KW-0808">Transferase</keyword>
<dbReference type="InterPro" id="IPR027417">
    <property type="entry name" value="P-loop_NTPase"/>
</dbReference>
<gene>
    <name evidence="1" type="ORF">SAMN02745775_105309</name>
</gene>
<name>A0A1I4BK54_9PROT</name>
<keyword evidence="2" id="KW-1185">Reference proteome</keyword>
<dbReference type="Proteomes" id="UP000199473">
    <property type="component" value="Unassembled WGS sequence"/>
</dbReference>
<dbReference type="AlphaFoldDB" id="A0A1I4BK54"/>
<sequence>MLMQPLFEGRIADYLRNATVGVDPCILVHIPKTAGTSLRAELAALLPPDVNIVVDYADTSRSFHARMDDAVERFMAEAGPAGIRFASGHVLARHVARLQAGFADARFVTMLRNPVDRVVSDYRHQRSRRHPVHEAFAARFPTLEDYVAFAPEQNKMAQHLVPEPILGGGRAAACIAHVMRSYAFVGIQEMYEISFRTLTALAGRPGWPRLRANVNDDDDDERRVSTAMAQRIREANPLDLALYDHFHGRLAGVAPLLAEALADR</sequence>
<dbReference type="SUPFAM" id="SSF52540">
    <property type="entry name" value="P-loop containing nucleoside triphosphate hydrolases"/>
    <property type="match status" value="1"/>
</dbReference>
<evidence type="ECO:0000313" key="2">
    <source>
        <dbReference type="Proteomes" id="UP000199473"/>
    </source>
</evidence>
<dbReference type="GO" id="GO:0016740">
    <property type="term" value="F:transferase activity"/>
    <property type="evidence" value="ECO:0007669"/>
    <property type="project" value="UniProtKB-KW"/>
</dbReference>
<evidence type="ECO:0000313" key="1">
    <source>
        <dbReference type="EMBL" id="SFK68261.1"/>
    </source>
</evidence>
<proteinExistence type="predicted"/>
<reference evidence="1 2" key="1">
    <citation type="submission" date="2016-10" db="EMBL/GenBank/DDBJ databases">
        <authorList>
            <person name="de Groot N.N."/>
        </authorList>
    </citation>
    <scope>NUCLEOTIDE SEQUENCE [LARGE SCALE GENOMIC DNA]</scope>
    <source>
        <strain evidence="1 2">DSM 19981</strain>
    </source>
</reference>
<organism evidence="1 2">
    <name type="scientific">Falsiroseomonas stagni DSM 19981</name>
    <dbReference type="NCBI Taxonomy" id="1123062"/>
    <lineage>
        <taxon>Bacteria</taxon>
        <taxon>Pseudomonadati</taxon>
        <taxon>Pseudomonadota</taxon>
        <taxon>Alphaproteobacteria</taxon>
        <taxon>Acetobacterales</taxon>
        <taxon>Roseomonadaceae</taxon>
        <taxon>Falsiroseomonas</taxon>
    </lineage>
</organism>
<dbReference type="STRING" id="1123062.SAMN02745775_105309"/>
<accession>A0A1I4BK54</accession>
<dbReference type="RefSeq" id="WP_092960813.1">
    <property type="nucleotide sequence ID" value="NZ_FOSQ01000005.1"/>
</dbReference>